<name>A0A1D8INI9_9GAMM</name>
<protein>
    <submittedName>
        <fullName evidence="2">Transposase</fullName>
    </submittedName>
</protein>
<evidence type="ECO:0000313" key="2">
    <source>
        <dbReference type="EMBL" id="AOU97981.1"/>
    </source>
</evidence>
<reference evidence="3" key="1">
    <citation type="submission" date="2016-09" db="EMBL/GenBank/DDBJ databases">
        <title>Acidihalobacter prosperus F5.</title>
        <authorList>
            <person name="Khaleque H.N."/>
            <person name="Ramsay J.P."/>
            <person name="Kaksonen A.H."/>
            <person name="Boxall N.J."/>
            <person name="Watkin E.L.J."/>
        </authorList>
    </citation>
    <scope>NUCLEOTIDE SEQUENCE [LARGE SCALE GENOMIC DNA]</scope>
    <source>
        <strain evidence="3">F5</strain>
    </source>
</reference>
<dbReference type="EMBL" id="CP017415">
    <property type="protein sequence ID" value="AOU97981.1"/>
    <property type="molecule type" value="Genomic_DNA"/>
</dbReference>
<dbReference type="AlphaFoldDB" id="A0A1D8INI9"/>
<gene>
    <name evidence="2" type="ORF">BI364_08390</name>
</gene>
<dbReference type="SUPFAM" id="SSF46689">
    <property type="entry name" value="Homeodomain-like"/>
    <property type="match status" value="1"/>
</dbReference>
<evidence type="ECO:0000256" key="1">
    <source>
        <dbReference type="ARBA" id="ARBA00009964"/>
    </source>
</evidence>
<dbReference type="Pfam" id="PF01527">
    <property type="entry name" value="HTH_Tnp_1"/>
    <property type="match status" value="1"/>
</dbReference>
<evidence type="ECO:0000313" key="3">
    <source>
        <dbReference type="Proteomes" id="UP000095401"/>
    </source>
</evidence>
<organism evidence="2 3">
    <name type="scientific">Acidihalobacter yilgarnensis</name>
    <dbReference type="NCBI Taxonomy" id="2819280"/>
    <lineage>
        <taxon>Bacteria</taxon>
        <taxon>Pseudomonadati</taxon>
        <taxon>Pseudomonadota</taxon>
        <taxon>Gammaproteobacteria</taxon>
        <taxon>Chromatiales</taxon>
        <taxon>Ectothiorhodospiraceae</taxon>
        <taxon>Acidihalobacter</taxon>
    </lineage>
</organism>
<dbReference type="GO" id="GO:0004803">
    <property type="term" value="F:transposase activity"/>
    <property type="evidence" value="ECO:0007669"/>
    <property type="project" value="InterPro"/>
</dbReference>
<dbReference type="GO" id="GO:0006313">
    <property type="term" value="P:DNA transposition"/>
    <property type="evidence" value="ECO:0007669"/>
    <property type="project" value="InterPro"/>
</dbReference>
<keyword evidence="3" id="KW-1185">Reference proteome</keyword>
<dbReference type="InterPro" id="IPR002514">
    <property type="entry name" value="Transposase_8"/>
</dbReference>
<accession>A0A1D8INI9</accession>
<proteinExistence type="inferred from homology"/>
<sequence>MSESKRKTFTDEFKAKVALEAIRGVKTVNQIAQEFGVHPTQVGAWKKLLQEEASSLFDAKRGPKPADPSASPERLYSEIGRLKMELDWLKKKSGISQ</sequence>
<dbReference type="Proteomes" id="UP000095401">
    <property type="component" value="Chromosome"/>
</dbReference>
<comment type="similarity">
    <text evidence="1">Belongs to the transposase 8 family.</text>
</comment>
<dbReference type="GO" id="GO:0003677">
    <property type="term" value="F:DNA binding"/>
    <property type="evidence" value="ECO:0007669"/>
    <property type="project" value="InterPro"/>
</dbReference>
<dbReference type="InterPro" id="IPR009057">
    <property type="entry name" value="Homeodomain-like_sf"/>
</dbReference>
<dbReference type="KEGG" id="aprs:BI364_08390"/>